<dbReference type="HOGENOM" id="CLU_1685387_0_0_6"/>
<dbReference type="Pfam" id="PF00583">
    <property type="entry name" value="Acetyltransf_1"/>
    <property type="match status" value="1"/>
</dbReference>
<dbReference type="CDD" id="cd04301">
    <property type="entry name" value="NAT_SF"/>
    <property type="match status" value="1"/>
</dbReference>
<dbReference type="PANTHER" id="PTHR43233:SF1">
    <property type="entry name" value="FAMILY N-ACETYLTRANSFERASE, PUTATIVE (AFU_ORTHOLOGUE AFUA_6G03350)-RELATED"/>
    <property type="match status" value="1"/>
</dbReference>
<organism evidence="2">
    <name type="scientific">Shewanella sp. (strain MR-7)</name>
    <dbReference type="NCBI Taxonomy" id="60481"/>
    <lineage>
        <taxon>Bacteria</taxon>
        <taxon>Pseudomonadati</taxon>
        <taxon>Pseudomonadota</taxon>
        <taxon>Gammaproteobacteria</taxon>
        <taxon>Alteromonadales</taxon>
        <taxon>Shewanellaceae</taxon>
        <taxon>Shewanella</taxon>
    </lineage>
</organism>
<dbReference type="KEGG" id="shm:Shewmr7_1286"/>
<dbReference type="PANTHER" id="PTHR43233">
    <property type="entry name" value="FAMILY N-ACETYLTRANSFERASE, PUTATIVE (AFU_ORTHOLOGUE AFUA_6G03350)-RELATED"/>
    <property type="match status" value="1"/>
</dbReference>
<dbReference type="EMBL" id="CP000444">
    <property type="protein sequence ID" value="ABI42285.1"/>
    <property type="molecule type" value="Genomic_DNA"/>
</dbReference>
<name>Q0HX70_SHESR</name>
<accession>Q0HX70</accession>
<feature type="domain" description="N-acetyltransferase" evidence="1">
    <location>
        <begin position="50"/>
        <end position="115"/>
    </location>
</feature>
<proteinExistence type="predicted"/>
<evidence type="ECO:0000259" key="1">
    <source>
        <dbReference type="Pfam" id="PF00583"/>
    </source>
</evidence>
<dbReference type="GO" id="GO:0016747">
    <property type="term" value="F:acyltransferase activity, transferring groups other than amino-acyl groups"/>
    <property type="evidence" value="ECO:0007669"/>
    <property type="project" value="InterPro"/>
</dbReference>
<dbReference type="InterPro" id="IPR053144">
    <property type="entry name" value="Acetyltransferase_Butenolide"/>
</dbReference>
<keyword evidence="2" id="KW-0808">Transferase</keyword>
<dbReference type="Gene3D" id="3.40.630.30">
    <property type="match status" value="1"/>
</dbReference>
<protein>
    <submittedName>
        <fullName evidence="2">Acetyltransferase, GNAT family</fullName>
    </submittedName>
</protein>
<dbReference type="InterPro" id="IPR000182">
    <property type="entry name" value="GNAT_dom"/>
</dbReference>
<sequence>MDIKMLMPIEFELVESAPLFHELLNLRNAAGYPSIGVEIEMADGHPLQPLYWVSVRVTGEQEKNTPTLVATACVYGDKANHLAIEDFIVLPEYRHMGLANIMLERVMTFVDEHATLGTCVSINVHGEEERLCSDYGFVYSPCANLGPNMRKMYL</sequence>
<reference evidence="2" key="1">
    <citation type="submission" date="2006-08" db="EMBL/GenBank/DDBJ databases">
        <title>Complete sequence of Chromosome1 of Shewanella sp. MR-7.</title>
        <authorList>
            <consortium name="US DOE Joint Genome Institute"/>
            <person name="Copeland A."/>
            <person name="Lucas S."/>
            <person name="Lapidus A."/>
            <person name="Barry K."/>
            <person name="Detter J.C."/>
            <person name="Glavina del Rio T."/>
            <person name="Hammon N."/>
            <person name="Israni S."/>
            <person name="Dalin E."/>
            <person name="Tice H."/>
            <person name="Pitluck S."/>
            <person name="Kiss H."/>
            <person name="Brettin T."/>
            <person name="Bruce D."/>
            <person name="Han C."/>
            <person name="Tapia R."/>
            <person name="Gilna P."/>
            <person name="Schmutz J."/>
            <person name="Larimer F."/>
            <person name="Land M."/>
            <person name="Hauser L."/>
            <person name="Kyrpides N."/>
            <person name="Mikhailova N."/>
            <person name="Nealson K."/>
            <person name="Konstantinidis K."/>
            <person name="Klappenbach J."/>
            <person name="Tiedje J."/>
            <person name="Richardson P."/>
        </authorList>
    </citation>
    <scope>NUCLEOTIDE SEQUENCE</scope>
    <source>
        <strain evidence="2">MR-7</strain>
    </source>
</reference>
<evidence type="ECO:0000313" key="2">
    <source>
        <dbReference type="EMBL" id="ABI42285.1"/>
    </source>
</evidence>
<dbReference type="InterPro" id="IPR016181">
    <property type="entry name" value="Acyl_CoA_acyltransferase"/>
</dbReference>
<dbReference type="SUPFAM" id="SSF55729">
    <property type="entry name" value="Acyl-CoA N-acyltransferases (Nat)"/>
    <property type="match status" value="1"/>
</dbReference>
<gene>
    <name evidence="2" type="ordered locus">Shewmr7_1286</name>
</gene>
<dbReference type="AlphaFoldDB" id="Q0HX70"/>